<name>A0AAV4M0E8_BABCB</name>
<dbReference type="RefSeq" id="XP_067716925.1">
    <property type="nucleotide sequence ID" value="XM_067860824.1"/>
</dbReference>
<reference evidence="2 3" key="1">
    <citation type="submission" date="2021-06" db="EMBL/GenBank/DDBJ databases">
        <title>Genome sequence of Babesia caballi.</title>
        <authorList>
            <person name="Yamagishi J."/>
            <person name="Kidaka T."/>
            <person name="Ochi A."/>
        </authorList>
    </citation>
    <scope>NUCLEOTIDE SEQUENCE [LARGE SCALE GENOMIC DNA]</scope>
    <source>
        <strain evidence="2">USDA-D6B2</strain>
    </source>
</reference>
<proteinExistence type="predicted"/>
<accession>A0AAV4M0E8</accession>
<comment type="caution">
    <text evidence="2">The sequence shown here is derived from an EMBL/GenBank/DDBJ whole genome shotgun (WGS) entry which is preliminary data.</text>
</comment>
<feature type="transmembrane region" description="Helical" evidence="1">
    <location>
        <begin position="287"/>
        <end position="311"/>
    </location>
</feature>
<dbReference type="Proteomes" id="UP001497744">
    <property type="component" value="Unassembled WGS sequence"/>
</dbReference>
<evidence type="ECO:0000313" key="3">
    <source>
        <dbReference type="Proteomes" id="UP001497744"/>
    </source>
</evidence>
<evidence type="ECO:0000256" key="1">
    <source>
        <dbReference type="SAM" id="Phobius"/>
    </source>
</evidence>
<gene>
    <name evidence="2" type="ORF">BcabD6B2_42910</name>
</gene>
<evidence type="ECO:0000313" key="2">
    <source>
        <dbReference type="EMBL" id="GIX64856.1"/>
    </source>
</evidence>
<keyword evidence="1" id="KW-1133">Transmembrane helix</keyword>
<sequence length="350" mass="38690">MGFEGTHLRQKTGNGARVYHVLKPICGSVSSPLRQPCEKLGCLTKRTPRSLGDLFGFTWHLKGQLFPKSQSTTQNWLNDLVKHTPFSYAVDNKTKILQSFVGSSQTHSSSHGTHDLKSLSNSGCKAQGNTCGPYLSPLTISNGATLGKPPSYASTYLSWVVYLTDDLQSWFQEMLDEFKNIDCTKTGCRKAATGGKKCQQNHRPGTHGTSSSPCSCDSVVHCGGVLPLLYRYGFTFSSTGALFGETGAPAKRNCDAFVKQLQSVITGNPLSSLLPTIDEFLFLFRYYFLYNLSSFWSIYVCIILYTYFFLLDTLHLRSNLRLPSSHTVPPIGLLTTGKQLPMTKLTYITP</sequence>
<protein>
    <submittedName>
        <fullName evidence="2">Spectrin repeat superfamily protein, Extracellular matrix-binding protein, putative</fullName>
    </submittedName>
</protein>
<dbReference type="GeneID" id="94196337"/>
<dbReference type="EMBL" id="BPLF01000003">
    <property type="protein sequence ID" value="GIX64856.1"/>
    <property type="molecule type" value="Genomic_DNA"/>
</dbReference>
<keyword evidence="1" id="KW-0812">Transmembrane</keyword>
<keyword evidence="1" id="KW-0472">Membrane</keyword>
<keyword evidence="3" id="KW-1185">Reference proteome</keyword>
<dbReference type="AlphaFoldDB" id="A0AAV4M0E8"/>
<organism evidence="2 3">
    <name type="scientific">Babesia caballi</name>
    <dbReference type="NCBI Taxonomy" id="5871"/>
    <lineage>
        <taxon>Eukaryota</taxon>
        <taxon>Sar</taxon>
        <taxon>Alveolata</taxon>
        <taxon>Apicomplexa</taxon>
        <taxon>Aconoidasida</taxon>
        <taxon>Piroplasmida</taxon>
        <taxon>Babesiidae</taxon>
        <taxon>Babesia</taxon>
    </lineage>
</organism>